<dbReference type="InterPro" id="IPR023374">
    <property type="entry name" value="AttH-like_dom_sf"/>
</dbReference>
<dbReference type="Pfam" id="PF17186">
    <property type="entry name" value="Lipocalin_9"/>
    <property type="match status" value="1"/>
</dbReference>
<name>A0A317U438_9GAMM</name>
<reference evidence="2 5" key="1">
    <citation type="submission" date="2018-05" db="EMBL/GenBank/DDBJ databases">
        <title>Legionella qingyii sp.nov., whole genome shotgun sequence.</title>
        <authorList>
            <person name="Wu H."/>
            <person name="Zhu Q."/>
            <person name="Hu C."/>
        </authorList>
    </citation>
    <scope>NUCLEOTIDE SEQUENCE [LARGE SCALE GENOMIC DNA]</scope>
    <source>
        <strain evidence="2 5">HEB18</strain>
    </source>
</reference>
<sequence>MHIKWILIGFFASVAHANLPYFPLDFPRDEAAHYQNIPYSFEHMIEWWYFNGKLVTDEGRNLSFDVALFNAAIEVKGRVYTQPMLHMQLADLDKKIGYGVAKDYLLNEGKFATDKLNIILKNDYSLQKKVQQGKEVYLLKAEGRQNNTVLKFNLTLEPQASFFLINENGLMPMADNTNSYYYSIPHFKTTGTLKLNDKTYQVNQSPGDAWMDHQWGDFNLDSNGWEWFGVRQNNGIVANIFLIFNYNDNNVIGGLANVILPSGEKRFISYQDMEVVREDYWLDPALSILYPTTYKINIPSIGLSFTNIAAFPEQEQHGYWEGYCEVSGSYNQQEVTGFSYTEIVYHNPTLSVLSGIESKLRSENSGFKFGPMR</sequence>
<evidence type="ECO:0000259" key="1">
    <source>
        <dbReference type="Pfam" id="PF07143"/>
    </source>
</evidence>
<evidence type="ECO:0000313" key="2">
    <source>
        <dbReference type="EMBL" id="PWY56471.1"/>
    </source>
</evidence>
<gene>
    <name evidence="3" type="ORF">DGG96_02355</name>
    <name evidence="2" type="ORF">DGG96_06835</name>
    <name evidence="4" type="ORF">ELY20_04320</name>
</gene>
<dbReference type="PANTHER" id="PTHR38591">
    <property type="entry name" value="HYDROLASE"/>
    <property type="match status" value="1"/>
</dbReference>
<dbReference type="OrthoDB" id="9770826at2"/>
<dbReference type="EMBL" id="QHJG01000003">
    <property type="protein sequence ID" value="PWY57172.1"/>
    <property type="molecule type" value="Genomic_DNA"/>
</dbReference>
<dbReference type="SUPFAM" id="SSF159245">
    <property type="entry name" value="AttH-like"/>
    <property type="match status" value="1"/>
</dbReference>
<dbReference type="EMBL" id="QHJG01000008">
    <property type="protein sequence ID" value="PWY56471.1"/>
    <property type="molecule type" value="Genomic_DNA"/>
</dbReference>
<reference evidence="4 6" key="2">
    <citation type="submission" date="2018-12" db="EMBL/GenBank/DDBJ databases">
        <title>Legionella sp,whole genome shotgun sequence.</title>
        <authorList>
            <person name="Wu H."/>
        </authorList>
    </citation>
    <scope>NUCLEOTIDE SEQUENCE [LARGE SCALE GENOMIC DNA]</scope>
    <source>
        <strain evidence="6">km489</strain>
        <strain evidence="4">Km489</strain>
    </source>
</reference>
<proteinExistence type="predicted"/>
<dbReference type="Pfam" id="PF07143">
    <property type="entry name" value="CrtC"/>
    <property type="match status" value="1"/>
</dbReference>
<protein>
    <recommendedName>
        <fullName evidence="1">AttH domain-containing protein</fullName>
    </recommendedName>
</protein>
<evidence type="ECO:0000313" key="3">
    <source>
        <dbReference type="EMBL" id="PWY57172.1"/>
    </source>
</evidence>
<comment type="caution">
    <text evidence="2">The sequence shown here is derived from an EMBL/GenBank/DDBJ whole genome shotgun (WGS) entry which is preliminary data.</text>
</comment>
<dbReference type="AlphaFoldDB" id="A0A317U438"/>
<dbReference type="Proteomes" id="UP000247152">
    <property type="component" value="Unassembled WGS sequence"/>
</dbReference>
<dbReference type="EMBL" id="RZGX01000004">
    <property type="protein sequence ID" value="RUR24988.1"/>
    <property type="molecule type" value="Genomic_DNA"/>
</dbReference>
<evidence type="ECO:0000313" key="5">
    <source>
        <dbReference type="Proteomes" id="UP000247152"/>
    </source>
</evidence>
<evidence type="ECO:0000313" key="6">
    <source>
        <dbReference type="Proteomes" id="UP000287374"/>
    </source>
</evidence>
<dbReference type="InterPro" id="IPR010791">
    <property type="entry name" value="AttH_dom"/>
</dbReference>
<organism evidence="2 5">
    <name type="scientific">Legionella qingyii</name>
    <dbReference type="NCBI Taxonomy" id="2184757"/>
    <lineage>
        <taxon>Bacteria</taxon>
        <taxon>Pseudomonadati</taxon>
        <taxon>Pseudomonadota</taxon>
        <taxon>Gammaproteobacteria</taxon>
        <taxon>Legionellales</taxon>
        <taxon>Legionellaceae</taxon>
        <taxon>Legionella</taxon>
    </lineage>
</organism>
<dbReference type="Proteomes" id="UP000287374">
    <property type="component" value="Unassembled WGS sequence"/>
</dbReference>
<dbReference type="PANTHER" id="PTHR38591:SF1">
    <property type="entry name" value="BLL1000 PROTEIN"/>
    <property type="match status" value="1"/>
</dbReference>
<accession>A0A317U438</accession>
<dbReference type="Gene3D" id="2.40.370.10">
    <property type="entry name" value="AttH-like domain"/>
    <property type="match status" value="2"/>
</dbReference>
<evidence type="ECO:0000313" key="4">
    <source>
        <dbReference type="EMBL" id="RUR24988.1"/>
    </source>
</evidence>
<dbReference type="RefSeq" id="WP_110141418.1">
    <property type="nucleotide sequence ID" value="NZ_QHJG01000003.1"/>
</dbReference>
<feature type="domain" description="AttH" evidence="1">
    <location>
        <begin position="45"/>
        <end position="217"/>
    </location>
</feature>
<keyword evidence="6" id="KW-1185">Reference proteome</keyword>